<name>A0A382XI37_9ZZZZ</name>
<organism evidence="1">
    <name type="scientific">marine metagenome</name>
    <dbReference type="NCBI Taxonomy" id="408172"/>
    <lineage>
        <taxon>unclassified sequences</taxon>
        <taxon>metagenomes</taxon>
        <taxon>ecological metagenomes</taxon>
    </lineage>
</organism>
<protein>
    <submittedName>
        <fullName evidence="1">Uncharacterized protein</fullName>
    </submittedName>
</protein>
<dbReference type="EMBL" id="UINC01167979">
    <property type="protein sequence ID" value="SVD70772.1"/>
    <property type="molecule type" value="Genomic_DNA"/>
</dbReference>
<feature type="non-terminal residue" evidence="1">
    <location>
        <position position="25"/>
    </location>
</feature>
<sequence length="25" mass="2766">MISNSRFNIQGRAHAHPKDGIGLFV</sequence>
<accession>A0A382XI37</accession>
<reference evidence="1" key="1">
    <citation type="submission" date="2018-05" db="EMBL/GenBank/DDBJ databases">
        <authorList>
            <person name="Lanie J.A."/>
            <person name="Ng W.-L."/>
            <person name="Kazmierczak K.M."/>
            <person name="Andrzejewski T.M."/>
            <person name="Davidsen T.M."/>
            <person name="Wayne K.J."/>
            <person name="Tettelin H."/>
            <person name="Glass J.I."/>
            <person name="Rusch D."/>
            <person name="Podicherti R."/>
            <person name="Tsui H.-C.T."/>
            <person name="Winkler M.E."/>
        </authorList>
    </citation>
    <scope>NUCLEOTIDE SEQUENCE</scope>
</reference>
<gene>
    <name evidence="1" type="ORF">METZ01_LOCUS423626</name>
</gene>
<proteinExistence type="predicted"/>
<dbReference type="AlphaFoldDB" id="A0A382XI37"/>
<evidence type="ECO:0000313" key="1">
    <source>
        <dbReference type="EMBL" id="SVD70772.1"/>
    </source>
</evidence>